<evidence type="ECO:0000256" key="10">
    <source>
        <dbReference type="ARBA" id="ARBA00023186"/>
    </source>
</evidence>
<comment type="function">
    <text evidence="11">Required for the insertion and/or proper folding and/or complex formation of integral membrane proteins into the membrane. Involved in integration of membrane proteins that insert both dependently and independently of the Sec translocase complex, as well as at least some lipoproteins. Aids folding of multispanning membrane proteins.</text>
</comment>
<dbReference type="RefSeq" id="WP_089325645.1">
    <property type="nucleotide sequence ID" value="NZ_FZOR01000007.1"/>
</dbReference>
<dbReference type="OrthoDB" id="9780552at2"/>
<dbReference type="AlphaFoldDB" id="A0A239G8D3"/>
<evidence type="ECO:0000256" key="3">
    <source>
        <dbReference type="ARBA" id="ARBA00015325"/>
    </source>
</evidence>
<reference evidence="19 20" key="1">
    <citation type="submission" date="2017-06" db="EMBL/GenBank/DDBJ databases">
        <authorList>
            <person name="Kim H.J."/>
            <person name="Triplett B.A."/>
        </authorList>
    </citation>
    <scope>NUCLEOTIDE SEQUENCE [LARGE SCALE GENOMIC DNA]</scope>
    <source>
        <strain evidence="19 20">DSM 44715</strain>
    </source>
</reference>
<comment type="subcellular location">
    <subcellularLocation>
        <location evidence="1">Cell membrane</location>
        <topology evidence="1">Multi-pass membrane protein</topology>
    </subcellularLocation>
    <subcellularLocation>
        <location evidence="16">Membrane</location>
        <topology evidence="16">Multi-pass membrane protein</topology>
    </subcellularLocation>
</comment>
<gene>
    <name evidence="19" type="ORF">SAMN05443665_100742</name>
</gene>
<keyword evidence="20" id="KW-1185">Reference proteome</keyword>
<evidence type="ECO:0000256" key="7">
    <source>
        <dbReference type="ARBA" id="ARBA00022927"/>
    </source>
</evidence>
<dbReference type="GO" id="GO:0015031">
    <property type="term" value="P:protein transport"/>
    <property type="evidence" value="ECO:0007669"/>
    <property type="project" value="UniProtKB-KW"/>
</dbReference>
<dbReference type="InterPro" id="IPR047196">
    <property type="entry name" value="YidC_ALB_C"/>
</dbReference>
<evidence type="ECO:0000256" key="16">
    <source>
        <dbReference type="RuleBase" id="RU003945"/>
    </source>
</evidence>
<dbReference type="GO" id="GO:0051205">
    <property type="term" value="P:protein insertion into membrane"/>
    <property type="evidence" value="ECO:0007669"/>
    <property type="project" value="TreeGrafter"/>
</dbReference>
<dbReference type="Pfam" id="PF02096">
    <property type="entry name" value="60KD_IMP"/>
    <property type="match status" value="1"/>
</dbReference>
<organism evidence="19 20">
    <name type="scientific">Actinomadura meyerae</name>
    <dbReference type="NCBI Taxonomy" id="240840"/>
    <lineage>
        <taxon>Bacteria</taxon>
        <taxon>Bacillati</taxon>
        <taxon>Actinomycetota</taxon>
        <taxon>Actinomycetes</taxon>
        <taxon>Streptosporangiales</taxon>
        <taxon>Thermomonosporaceae</taxon>
        <taxon>Actinomadura</taxon>
    </lineage>
</organism>
<dbReference type="Proteomes" id="UP000198318">
    <property type="component" value="Unassembled WGS sequence"/>
</dbReference>
<dbReference type="GO" id="GO:0005886">
    <property type="term" value="C:plasma membrane"/>
    <property type="evidence" value="ECO:0007669"/>
    <property type="project" value="UniProtKB-SubCell"/>
</dbReference>
<evidence type="ECO:0000256" key="5">
    <source>
        <dbReference type="ARBA" id="ARBA00022475"/>
    </source>
</evidence>
<dbReference type="InterPro" id="IPR001708">
    <property type="entry name" value="YidC/ALB3/OXA1/COX18"/>
</dbReference>
<proteinExistence type="inferred from homology"/>
<evidence type="ECO:0000256" key="12">
    <source>
        <dbReference type="ARBA" id="ARBA00026028"/>
    </source>
</evidence>
<keyword evidence="8 17" id="KW-1133">Transmembrane helix</keyword>
<evidence type="ECO:0000256" key="14">
    <source>
        <dbReference type="ARBA" id="ARBA00033245"/>
    </source>
</evidence>
<dbReference type="InterPro" id="IPR028055">
    <property type="entry name" value="YidC/Oxa/ALB_C"/>
</dbReference>
<comment type="subunit">
    <text evidence="12">Interacts with the Sec translocase complex via SecD. Specifically interacts with transmembrane segments of nascent integral membrane proteins during membrane integration.</text>
</comment>
<feature type="transmembrane region" description="Helical" evidence="17">
    <location>
        <begin position="190"/>
        <end position="216"/>
    </location>
</feature>
<evidence type="ECO:0000256" key="1">
    <source>
        <dbReference type="ARBA" id="ARBA00004651"/>
    </source>
</evidence>
<keyword evidence="6 16" id="KW-0812">Transmembrane</keyword>
<evidence type="ECO:0000256" key="11">
    <source>
        <dbReference type="ARBA" id="ARBA00025034"/>
    </source>
</evidence>
<evidence type="ECO:0000256" key="13">
    <source>
        <dbReference type="ARBA" id="ARBA00031538"/>
    </source>
</evidence>
<keyword evidence="7" id="KW-0653">Protein transport</keyword>
<evidence type="ECO:0000313" key="20">
    <source>
        <dbReference type="Proteomes" id="UP000198318"/>
    </source>
</evidence>
<evidence type="ECO:0000313" key="19">
    <source>
        <dbReference type="EMBL" id="SNS64713.1"/>
    </source>
</evidence>
<dbReference type="GO" id="GO:0032977">
    <property type="term" value="F:membrane insertase activity"/>
    <property type="evidence" value="ECO:0007669"/>
    <property type="project" value="InterPro"/>
</dbReference>
<evidence type="ECO:0000256" key="6">
    <source>
        <dbReference type="ARBA" id="ARBA00022692"/>
    </source>
</evidence>
<evidence type="ECO:0000256" key="17">
    <source>
        <dbReference type="SAM" id="Phobius"/>
    </source>
</evidence>
<dbReference type="NCBIfam" id="TIGR03592">
    <property type="entry name" value="yidC_oxa1_cterm"/>
    <property type="match status" value="1"/>
</dbReference>
<feature type="transmembrane region" description="Helical" evidence="17">
    <location>
        <begin position="141"/>
        <end position="170"/>
    </location>
</feature>
<dbReference type="CDD" id="cd20070">
    <property type="entry name" value="5TM_YidC_Alb3"/>
    <property type="match status" value="1"/>
</dbReference>
<keyword evidence="4" id="KW-0813">Transport</keyword>
<evidence type="ECO:0000256" key="9">
    <source>
        <dbReference type="ARBA" id="ARBA00023136"/>
    </source>
</evidence>
<name>A0A239G8D3_9ACTN</name>
<accession>A0A239G8D3</accession>
<feature type="transmembrane region" description="Helical" evidence="17">
    <location>
        <begin position="27"/>
        <end position="52"/>
    </location>
</feature>
<dbReference type="PANTHER" id="PTHR12428">
    <property type="entry name" value="OXA1"/>
    <property type="match status" value="1"/>
</dbReference>
<evidence type="ECO:0000259" key="18">
    <source>
        <dbReference type="Pfam" id="PF02096"/>
    </source>
</evidence>
<keyword evidence="10" id="KW-0143">Chaperone</keyword>
<keyword evidence="5" id="KW-1003">Cell membrane</keyword>
<keyword evidence="9 17" id="KW-0472">Membrane</keyword>
<sequence length="229" mass="24073">MFDVPVSIAHALVSGLADGLEPFSGGFATALAIVLFTLALRVLLVPLAVAAAKGERTRARLMPEIQALQKKHKKNPERLRREMAALYEAEGASPVAGCLPMFAQIPFFMVMYRLFTSATVAGHQNALLAHTLLSAPLGQNFVGLLGGGLLSPPSLVFVGLFVLLGAVAVWSSRRVTADGPMGNVARVLPFGTVVFAAFAPLAAGLYLLVSGAWTAAERAVLQRKIIAVA</sequence>
<evidence type="ECO:0000256" key="8">
    <source>
        <dbReference type="ARBA" id="ARBA00022989"/>
    </source>
</evidence>
<dbReference type="EMBL" id="FZOR01000007">
    <property type="protein sequence ID" value="SNS64713.1"/>
    <property type="molecule type" value="Genomic_DNA"/>
</dbReference>
<dbReference type="PANTHER" id="PTHR12428:SF65">
    <property type="entry name" value="CYTOCHROME C OXIDASE ASSEMBLY PROTEIN COX18, MITOCHONDRIAL"/>
    <property type="match status" value="1"/>
</dbReference>
<comment type="similarity">
    <text evidence="2">Belongs to the OXA1/ALB3/YidC family. Type 1 subfamily.</text>
</comment>
<feature type="domain" description="Membrane insertase YidC/Oxa/ALB C-terminal" evidence="18">
    <location>
        <begin position="30"/>
        <end position="222"/>
    </location>
</feature>
<evidence type="ECO:0000256" key="2">
    <source>
        <dbReference type="ARBA" id="ARBA00010527"/>
    </source>
</evidence>
<protein>
    <recommendedName>
        <fullName evidence="3">Membrane protein insertase YidC</fullName>
    </recommendedName>
    <alternativeName>
        <fullName evidence="15">Foldase YidC</fullName>
    </alternativeName>
    <alternativeName>
        <fullName evidence="14">Membrane integrase YidC</fullName>
    </alternativeName>
    <alternativeName>
        <fullName evidence="13">Membrane protein YidC</fullName>
    </alternativeName>
</protein>
<evidence type="ECO:0000256" key="4">
    <source>
        <dbReference type="ARBA" id="ARBA00022448"/>
    </source>
</evidence>
<evidence type="ECO:0000256" key="15">
    <source>
        <dbReference type="ARBA" id="ARBA00033342"/>
    </source>
</evidence>